<gene>
    <name evidence="1" type="ORF">BWI95_04180</name>
</gene>
<dbReference type="EMBL" id="CP019445">
    <property type="protein sequence ID" value="APZ04318.1"/>
    <property type="molecule type" value="Genomic_DNA"/>
</dbReference>
<keyword evidence="2" id="KW-1185">Reference proteome</keyword>
<name>A0A807LEK1_9ENTR</name>
<organism evidence="1 2">
    <name type="scientific">Kosakonia cowanii JCM 10956 = DSM 18146</name>
    <dbReference type="NCBI Taxonomy" id="1300165"/>
    <lineage>
        <taxon>Bacteria</taxon>
        <taxon>Pseudomonadati</taxon>
        <taxon>Pseudomonadota</taxon>
        <taxon>Gammaproteobacteria</taxon>
        <taxon>Enterobacterales</taxon>
        <taxon>Enterobacteriaceae</taxon>
        <taxon>Kosakonia</taxon>
    </lineage>
</organism>
<evidence type="ECO:0000313" key="1">
    <source>
        <dbReference type="EMBL" id="APZ04318.1"/>
    </source>
</evidence>
<dbReference type="KEGG" id="kco:BWI95_04180"/>
<dbReference type="InterPro" id="IPR009241">
    <property type="entry name" value="HigB-like"/>
</dbReference>
<dbReference type="RefSeq" id="WP_054804503.1">
    <property type="nucleotide sequence ID" value="NZ_CP019445.1"/>
</dbReference>
<dbReference type="AlphaFoldDB" id="A0A807LEK1"/>
<accession>A0A807LEK1</accession>
<protein>
    <submittedName>
        <fullName evidence="1">Cytoplasmic protein</fullName>
    </submittedName>
</protein>
<dbReference type="Pfam" id="PF05973">
    <property type="entry name" value="Gp49"/>
    <property type="match status" value="1"/>
</dbReference>
<sequence>MLTFRPALKPVIWMGTSFNDLRAFPAEVRKDAGYQLHKIQAGLDATDWKPMAEIGPGAVEIRLRDRTSAYRIFYIARFEEAIYILHCFNKRSQRTALADKTLARLRYRDVIEHHRSQHEKR</sequence>
<dbReference type="Proteomes" id="UP000187148">
    <property type="component" value="Chromosome"/>
</dbReference>
<reference evidence="1 2" key="1">
    <citation type="submission" date="2017-01" db="EMBL/GenBank/DDBJ databases">
        <authorList>
            <person name="Cao J.-M."/>
        </authorList>
    </citation>
    <scope>NUCLEOTIDE SEQUENCE [LARGE SCALE GENOMIC DNA]</scope>
    <source>
        <strain evidence="1 2">888-76</strain>
    </source>
</reference>
<proteinExistence type="predicted"/>
<evidence type="ECO:0000313" key="2">
    <source>
        <dbReference type="Proteomes" id="UP000187148"/>
    </source>
</evidence>